<accession>A0ABQ7LH49</accession>
<comment type="caution">
    <text evidence="1">The sequence shown here is derived from an EMBL/GenBank/DDBJ whole genome shotgun (WGS) entry which is preliminary data.</text>
</comment>
<evidence type="ECO:0000313" key="1">
    <source>
        <dbReference type="EMBL" id="KAG5385572.1"/>
    </source>
</evidence>
<name>A0ABQ7LH49_BRACM</name>
<keyword evidence="2" id="KW-1185">Reference proteome</keyword>
<reference evidence="1 2" key="1">
    <citation type="submission" date="2021-03" db="EMBL/GenBank/DDBJ databases">
        <authorList>
            <person name="King G.J."/>
            <person name="Bancroft I."/>
            <person name="Baten A."/>
            <person name="Bloomfield J."/>
            <person name="Borpatragohain P."/>
            <person name="He Z."/>
            <person name="Irish N."/>
            <person name="Irwin J."/>
            <person name="Liu K."/>
            <person name="Mauleon R.P."/>
            <person name="Moore J."/>
            <person name="Morris R."/>
            <person name="Ostergaard L."/>
            <person name="Wang B."/>
            <person name="Wells R."/>
        </authorList>
    </citation>
    <scope>NUCLEOTIDE SEQUENCE [LARGE SCALE GENOMIC DNA]</scope>
    <source>
        <strain evidence="1">R-o-18</strain>
        <tissue evidence="1">Leaf</tissue>
    </source>
</reference>
<proteinExistence type="predicted"/>
<dbReference type="Proteomes" id="UP000823674">
    <property type="component" value="Chromosome A09"/>
</dbReference>
<protein>
    <submittedName>
        <fullName evidence="1">Uncharacterized protein</fullName>
    </submittedName>
</protein>
<organism evidence="1 2">
    <name type="scientific">Brassica rapa subsp. trilocularis</name>
    <dbReference type="NCBI Taxonomy" id="1813537"/>
    <lineage>
        <taxon>Eukaryota</taxon>
        <taxon>Viridiplantae</taxon>
        <taxon>Streptophyta</taxon>
        <taxon>Embryophyta</taxon>
        <taxon>Tracheophyta</taxon>
        <taxon>Spermatophyta</taxon>
        <taxon>Magnoliopsida</taxon>
        <taxon>eudicotyledons</taxon>
        <taxon>Gunneridae</taxon>
        <taxon>Pentapetalae</taxon>
        <taxon>rosids</taxon>
        <taxon>malvids</taxon>
        <taxon>Brassicales</taxon>
        <taxon>Brassicaceae</taxon>
        <taxon>Brassiceae</taxon>
        <taxon>Brassica</taxon>
    </lineage>
</organism>
<evidence type="ECO:0000313" key="2">
    <source>
        <dbReference type="Proteomes" id="UP000823674"/>
    </source>
</evidence>
<dbReference type="EMBL" id="JADBGQ010000008">
    <property type="protein sequence ID" value="KAG5385572.1"/>
    <property type="molecule type" value="Genomic_DNA"/>
</dbReference>
<sequence>MQLNFRCEREIAGQPFVFFLVNPVEPWLLLPQGNTCFLIKGQTIPTGTTAHFTDAGHSYIFRPAGFTVETSNH</sequence>
<gene>
    <name evidence="1" type="primary">A09p052620.1_BraROA</name>
    <name evidence="1" type="ORF">IGI04_037042</name>
</gene>